<dbReference type="SUPFAM" id="SSF51735">
    <property type="entry name" value="NAD(P)-binding Rossmann-fold domains"/>
    <property type="match status" value="1"/>
</dbReference>
<dbReference type="EMBL" id="QDDR01000011">
    <property type="protein sequence ID" value="PVE45922.1"/>
    <property type="molecule type" value="Genomic_DNA"/>
</dbReference>
<dbReference type="OrthoDB" id="9779623at2"/>
<dbReference type="GO" id="GO:0016616">
    <property type="term" value="F:oxidoreductase activity, acting on the CH-OH group of donors, NAD or NADP as acceptor"/>
    <property type="evidence" value="ECO:0007669"/>
    <property type="project" value="TreeGrafter"/>
</dbReference>
<dbReference type="CDD" id="cd05233">
    <property type="entry name" value="SDR_c"/>
    <property type="match status" value="1"/>
</dbReference>
<protein>
    <submittedName>
        <fullName evidence="2">2-deoxy-D-gluconate 3-dehydrogenase</fullName>
    </submittedName>
</protein>
<accession>A0A2T7UMJ8</accession>
<evidence type="ECO:0000256" key="1">
    <source>
        <dbReference type="ARBA" id="ARBA00006484"/>
    </source>
</evidence>
<dbReference type="PRINTS" id="PR00080">
    <property type="entry name" value="SDRFAMILY"/>
</dbReference>
<proteinExistence type="inferred from homology"/>
<dbReference type="PANTHER" id="PTHR42760">
    <property type="entry name" value="SHORT-CHAIN DEHYDROGENASES/REDUCTASES FAMILY MEMBER"/>
    <property type="match status" value="1"/>
</dbReference>
<dbReference type="AlphaFoldDB" id="A0A2T7UMJ8"/>
<comment type="similarity">
    <text evidence="1">Belongs to the short-chain dehydrogenases/reductases (SDR) family.</text>
</comment>
<evidence type="ECO:0000313" key="2">
    <source>
        <dbReference type="EMBL" id="PVE45922.1"/>
    </source>
</evidence>
<reference evidence="2 3" key="1">
    <citation type="journal article" date="2011" name="Syst. Appl. Microbiol.">
        <title>Defluviimonas denitrificans gen. nov., sp. nov., and Pararhodobacter aggregans gen. nov., sp. nov., non-phototrophic Rhodobacteraceae from the biofilter of a marine aquaculture.</title>
        <authorList>
            <person name="Foesel B.U."/>
            <person name="Drake H.L."/>
            <person name="Schramm A."/>
        </authorList>
    </citation>
    <scope>NUCLEOTIDE SEQUENCE [LARGE SCALE GENOMIC DNA]</scope>
    <source>
        <strain evidence="2 3">D1-19</strain>
    </source>
</reference>
<evidence type="ECO:0000313" key="3">
    <source>
        <dbReference type="Proteomes" id="UP000244810"/>
    </source>
</evidence>
<gene>
    <name evidence="2" type="ORF">DDE23_19095</name>
</gene>
<dbReference type="RefSeq" id="WP_107754624.1">
    <property type="nucleotide sequence ID" value="NZ_QBKF01000015.1"/>
</dbReference>
<name>A0A2T7UMJ8_9RHOB</name>
<dbReference type="PANTHER" id="PTHR42760:SF123">
    <property type="entry name" value="OXIDOREDUCTASE"/>
    <property type="match status" value="1"/>
</dbReference>
<keyword evidence="3" id="KW-1185">Reference proteome</keyword>
<dbReference type="InterPro" id="IPR002347">
    <property type="entry name" value="SDR_fam"/>
</dbReference>
<organism evidence="2 3">
    <name type="scientific">Pararhodobacter aggregans</name>
    <dbReference type="NCBI Taxonomy" id="404875"/>
    <lineage>
        <taxon>Bacteria</taxon>
        <taxon>Pseudomonadati</taxon>
        <taxon>Pseudomonadota</taxon>
        <taxon>Alphaproteobacteria</taxon>
        <taxon>Rhodobacterales</taxon>
        <taxon>Paracoccaceae</taxon>
        <taxon>Pararhodobacter</taxon>
    </lineage>
</organism>
<dbReference type="Gene3D" id="3.40.50.720">
    <property type="entry name" value="NAD(P)-binding Rossmann-like Domain"/>
    <property type="match status" value="1"/>
</dbReference>
<dbReference type="PRINTS" id="PR00081">
    <property type="entry name" value="GDHRDH"/>
</dbReference>
<dbReference type="GO" id="GO:0030497">
    <property type="term" value="P:fatty acid elongation"/>
    <property type="evidence" value="ECO:0007669"/>
    <property type="project" value="TreeGrafter"/>
</dbReference>
<dbReference type="Proteomes" id="UP000244810">
    <property type="component" value="Unassembled WGS sequence"/>
</dbReference>
<sequence length="250" mass="25506">MEWLGLQGKVAVITGGSGGIGMACVQAFREAGAIAIPVDRSASDPEGIACDLGDAAAVAAAAAAIAQRHGGADILVNNAGILKPGGLESVPIADWQAMLDINLTGALRMVQALVPQMRARGGGALVHVASISASNPQPFSGAYSPGKAAMAMLSRQLAFELGPEGIRSNVVSPGLVLTPLSQRFYDDPAVKSRREAVVPLRRIGTPLDMAEAVLFLASPRAAYVTGQEIVVDGGLSQALMGMVPRPGYAG</sequence>
<dbReference type="FunFam" id="3.40.50.720:FF:000084">
    <property type="entry name" value="Short-chain dehydrogenase reductase"/>
    <property type="match status" value="1"/>
</dbReference>
<comment type="caution">
    <text evidence="2">The sequence shown here is derived from an EMBL/GenBank/DDBJ whole genome shotgun (WGS) entry which is preliminary data.</text>
</comment>
<dbReference type="InterPro" id="IPR036291">
    <property type="entry name" value="NAD(P)-bd_dom_sf"/>
</dbReference>
<dbReference type="Pfam" id="PF13561">
    <property type="entry name" value="adh_short_C2"/>
    <property type="match status" value="1"/>
</dbReference>